<organism evidence="2 3">
    <name type="scientific">Piromyces finnis</name>
    <dbReference type="NCBI Taxonomy" id="1754191"/>
    <lineage>
        <taxon>Eukaryota</taxon>
        <taxon>Fungi</taxon>
        <taxon>Fungi incertae sedis</taxon>
        <taxon>Chytridiomycota</taxon>
        <taxon>Chytridiomycota incertae sedis</taxon>
        <taxon>Neocallimastigomycetes</taxon>
        <taxon>Neocallimastigales</taxon>
        <taxon>Neocallimastigaceae</taxon>
        <taxon>Piromyces</taxon>
    </lineage>
</organism>
<feature type="non-terminal residue" evidence="2">
    <location>
        <position position="1"/>
    </location>
</feature>
<comment type="caution">
    <text evidence="2">The sequence shown here is derived from an EMBL/GenBank/DDBJ whole genome shotgun (WGS) entry which is preliminary data.</text>
</comment>
<reference evidence="2 3" key="2">
    <citation type="submission" date="2016-08" db="EMBL/GenBank/DDBJ databases">
        <title>Pervasive Adenine N6-methylation of Active Genes in Fungi.</title>
        <authorList>
            <consortium name="DOE Joint Genome Institute"/>
            <person name="Mondo S.J."/>
            <person name="Dannebaum R.O."/>
            <person name="Kuo R.C."/>
            <person name="Labutti K."/>
            <person name="Haridas S."/>
            <person name="Kuo A."/>
            <person name="Salamov A."/>
            <person name="Ahrendt S.R."/>
            <person name="Lipzen A."/>
            <person name="Sullivan W."/>
            <person name="Andreopoulos W.B."/>
            <person name="Clum A."/>
            <person name="Lindquist E."/>
            <person name="Daum C."/>
            <person name="Ramamoorthy G.K."/>
            <person name="Gryganskyi A."/>
            <person name="Culley D."/>
            <person name="Magnuson J.K."/>
            <person name="James T.Y."/>
            <person name="O'Malley M.A."/>
            <person name="Stajich J.E."/>
            <person name="Spatafora J.W."/>
            <person name="Visel A."/>
            <person name="Grigoriev I.V."/>
        </authorList>
    </citation>
    <scope>NUCLEOTIDE SEQUENCE [LARGE SCALE GENOMIC DNA]</scope>
    <source>
        <strain evidence="3">finn</strain>
    </source>
</reference>
<dbReference type="AlphaFoldDB" id="A0A1Y1VG56"/>
<protein>
    <submittedName>
        <fullName evidence="2">Uncharacterized protein</fullName>
    </submittedName>
</protein>
<dbReference type="Proteomes" id="UP000193719">
    <property type="component" value="Unassembled WGS sequence"/>
</dbReference>
<feature type="region of interest" description="Disordered" evidence="1">
    <location>
        <begin position="183"/>
        <end position="225"/>
    </location>
</feature>
<evidence type="ECO:0000313" key="2">
    <source>
        <dbReference type="EMBL" id="ORX54701.1"/>
    </source>
</evidence>
<name>A0A1Y1VG56_9FUNG</name>
<sequence length="579" mass="66031">YDDSDNEYVNAETYNKNCIFDSSEYLCSKKSIGTQTESEIETSKIKEKNNDKNKDIGYNHDKSFSIADTDNTNVFGDLDRKFSPIIESKEIEDPSFSSEFKDNFTTNTIISGIDDIDISLLIEKLHPVKNIKQQSKKENNNNNIDSSNNLDEATIINKKNTQLQKDNDKLSFIENKNASHGNETLYNIKSKNNDNESNKRNSILSNSKKHGDSNKGVSFSVSTKKKKKENSNISKLIFMFENNSNDDLKLNSSKSEDYKNIGKYGSVKNRASIFSNYSLNETTASSISLLDENYDFKGKNIDTIKFNSTDQLHDKNDIEIINKDETKELQKDDNNFSKNKENHDISINNEESKKAMSIEEMDDKISRILIDSDIFNLNNRNTSYISSANLSDDDVKDIIEDDDYDNIGFISSPFTSIPGIENVTRAMVGTWVKKLNKLKLYSKNRYLILHPFINVVSWSKYGPFSEPKKIHSAYVFEVKAKTNKTNDKILVIKTKTSKEIFIKFNSESEFTIWAKAFNLLAKYKNELKAFQNIQKTSYEGCPANNKHHSLLSYIGAGLIKSVSIIIIITCSFNYNNNIS</sequence>
<dbReference type="EMBL" id="MCFH01000010">
    <property type="protein sequence ID" value="ORX54701.1"/>
    <property type="molecule type" value="Genomic_DNA"/>
</dbReference>
<gene>
    <name evidence="2" type="ORF">BCR36DRAFT_282241</name>
</gene>
<evidence type="ECO:0000256" key="1">
    <source>
        <dbReference type="SAM" id="MobiDB-lite"/>
    </source>
</evidence>
<reference evidence="2 3" key="1">
    <citation type="submission" date="2016-08" db="EMBL/GenBank/DDBJ databases">
        <title>Genomes of anaerobic fungi encode conserved fungal cellulosomes for biomass hydrolysis.</title>
        <authorList>
            <consortium name="DOE Joint Genome Institute"/>
            <person name="Haitjema C.H."/>
            <person name="Gilmore S.P."/>
            <person name="Henske J.K."/>
            <person name="Solomon K.V."/>
            <person name="De Groot R."/>
            <person name="Kuo A."/>
            <person name="Mondo S.J."/>
            <person name="Salamov A.A."/>
            <person name="Labutti K."/>
            <person name="Zhao Z."/>
            <person name="Chiniquy J."/>
            <person name="Barry K."/>
            <person name="Brewer H.M."/>
            <person name="Purvine S.O."/>
            <person name="Wright A.T."/>
            <person name="Boxma B."/>
            <person name="Van Alen T."/>
            <person name="Hackstein J.H."/>
            <person name="Baker S.E."/>
            <person name="Grigoriev I.V."/>
            <person name="O'Malley M.A."/>
        </authorList>
    </citation>
    <scope>NUCLEOTIDE SEQUENCE [LARGE SCALE GENOMIC DNA]</scope>
    <source>
        <strain evidence="3">finn</strain>
    </source>
</reference>
<accession>A0A1Y1VG56</accession>
<evidence type="ECO:0000313" key="3">
    <source>
        <dbReference type="Proteomes" id="UP000193719"/>
    </source>
</evidence>
<proteinExistence type="predicted"/>
<keyword evidence="3" id="KW-1185">Reference proteome</keyword>
<dbReference type="OrthoDB" id="10529586at2759"/>